<dbReference type="PANTHER" id="PTHR31490:SF88">
    <property type="entry name" value="BETA-XYLANASE"/>
    <property type="match status" value="1"/>
</dbReference>
<evidence type="ECO:0000256" key="1">
    <source>
        <dbReference type="ARBA" id="ARBA00000681"/>
    </source>
</evidence>
<evidence type="ECO:0000256" key="4">
    <source>
        <dbReference type="ARBA" id="ARBA00022729"/>
    </source>
</evidence>
<comment type="catalytic activity">
    <reaction evidence="1 9">
        <text>Endohydrolysis of (1-&gt;4)-beta-D-xylosidic linkages in xylans.</text>
        <dbReference type="EC" id="3.2.1.8"/>
    </reaction>
</comment>
<evidence type="ECO:0000256" key="5">
    <source>
        <dbReference type="ARBA" id="ARBA00022801"/>
    </source>
</evidence>
<keyword evidence="5 9" id="KW-0378">Hydrolase</keyword>
<keyword evidence="12" id="KW-1185">Reference proteome</keyword>
<evidence type="ECO:0000313" key="12">
    <source>
        <dbReference type="Proteomes" id="UP000536441"/>
    </source>
</evidence>
<name>A0A7Y6EH20_9SPHN</name>
<dbReference type="GO" id="GO:0045493">
    <property type="term" value="P:xylan catabolic process"/>
    <property type="evidence" value="ECO:0007669"/>
    <property type="project" value="UniProtKB-KW"/>
</dbReference>
<dbReference type="PRINTS" id="PR00134">
    <property type="entry name" value="GLHYDRLASE10"/>
</dbReference>
<gene>
    <name evidence="11" type="ORF">HP438_10750</name>
</gene>
<keyword evidence="7 9" id="KW-0326">Glycosidase</keyword>
<dbReference type="SMART" id="SM00633">
    <property type="entry name" value="Glyco_10"/>
    <property type="match status" value="1"/>
</dbReference>
<evidence type="ECO:0000313" key="11">
    <source>
        <dbReference type="EMBL" id="NUU47453.1"/>
    </source>
</evidence>
<dbReference type="Proteomes" id="UP000536441">
    <property type="component" value="Unassembled WGS sequence"/>
</dbReference>
<dbReference type="Pfam" id="PF00331">
    <property type="entry name" value="Glyco_hydro_10"/>
    <property type="match status" value="1"/>
</dbReference>
<sequence length="378" mass="41716">MKPNEKGPLLTRRQQLAGIAGGLAMGALPGGLWAAGGNTSLRDLAAEKGILFGTAINAGRGSPINDPGYGAVVARECAVLVPENEMKVYVLGADPAHLNFGPADRIAGFARDNRMKLRGHTLLWNYEKYISPALAETVTKTGAEKWLRSYIAAVAGHFGDQIYSWDVVNETINPKTGEVRGTVFDQALGFDVFKIAYEAAREHAPHAQRVYNDYMSWEVGNETHRAGVLRLLQRFRKENVPVDALGIQSHLGNDGSHSKVQRAEWKRFLDSVTAMGYRLLITEFDINDREMPKDIAQRDTQVASVAKTYLDMMLAYPQLDQLLCWGLWDKHSWLNGFAPRADGLPQRPLPYDDALKPKPLRAAIADALRAAPVRKSIA</sequence>
<evidence type="ECO:0000256" key="8">
    <source>
        <dbReference type="ARBA" id="ARBA00023326"/>
    </source>
</evidence>
<dbReference type="RefSeq" id="WP_175312062.1">
    <property type="nucleotide sequence ID" value="NZ_CBCRYR010000001.1"/>
</dbReference>
<protein>
    <recommendedName>
        <fullName evidence="9">Beta-xylanase</fullName>
        <ecNumber evidence="9">3.2.1.8</ecNumber>
    </recommendedName>
</protein>
<keyword evidence="6 9" id="KW-0119">Carbohydrate metabolism</keyword>
<dbReference type="PROSITE" id="PS51760">
    <property type="entry name" value="GH10_2"/>
    <property type="match status" value="1"/>
</dbReference>
<keyword evidence="3 11" id="KW-0858">Xylan degradation</keyword>
<evidence type="ECO:0000256" key="6">
    <source>
        <dbReference type="ARBA" id="ARBA00023277"/>
    </source>
</evidence>
<dbReference type="EMBL" id="JABMCH010000064">
    <property type="protein sequence ID" value="NUU47453.1"/>
    <property type="molecule type" value="Genomic_DNA"/>
</dbReference>
<keyword evidence="8 9" id="KW-0624">Polysaccharide degradation</keyword>
<keyword evidence="4" id="KW-0732">Signal</keyword>
<evidence type="ECO:0000256" key="2">
    <source>
        <dbReference type="ARBA" id="ARBA00007495"/>
    </source>
</evidence>
<dbReference type="Gene3D" id="3.20.20.80">
    <property type="entry name" value="Glycosidases"/>
    <property type="match status" value="1"/>
</dbReference>
<organism evidence="11 12">
    <name type="scientific">Sphingomonas zeae</name>
    <dbReference type="NCBI Taxonomy" id="1646122"/>
    <lineage>
        <taxon>Bacteria</taxon>
        <taxon>Pseudomonadati</taxon>
        <taxon>Pseudomonadota</taxon>
        <taxon>Alphaproteobacteria</taxon>
        <taxon>Sphingomonadales</taxon>
        <taxon>Sphingomonadaceae</taxon>
        <taxon>Sphingomonas</taxon>
    </lineage>
</organism>
<dbReference type="PANTHER" id="PTHR31490">
    <property type="entry name" value="GLYCOSYL HYDROLASE"/>
    <property type="match status" value="1"/>
</dbReference>
<reference evidence="11 12" key="1">
    <citation type="submission" date="2020-05" db="EMBL/GenBank/DDBJ databases">
        <title>Genome Sequencing of Type Strains.</title>
        <authorList>
            <person name="Lemaire J.F."/>
            <person name="Inderbitzin P."/>
            <person name="Gregorio O.A."/>
            <person name="Collins S.B."/>
            <person name="Wespe N."/>
            <person name="Knight-Connoni V."/>
        </authorList>
    </citation>
    <scope>NUCLEOTIDE SEQUENCE [LARGE SCALE GENOMIC DNA]</scope>
    <source>
        <strain evidence="11 12">DSM 100049</strain>
    </source>
</reference>
<feature type="domain" description="GH10" evidence="10">
    <location>
        <begin position="35"/>
        <end position="367"/>
    </location>
</feature>
<accession>A0A7Y6EH20</accession>
<evidence type="ECO:0000259" key="10">
    <source>
        <dbReference type="PROSITE" id="PS51760"/>
    </source>
</evidence>
<dbReference type="InterPro" id="IPR044846">
    <property type="entry name" value="GH10"/>
</dbReference>
<dbReference type="AlphaFoldDB" id="A0A7Y6EH20"/>
<dbReference type="SUPFAM" id="SSF51445">
    <property type="entry name" value="(Trans)glycosidases"/>
    <property type="match status" value="1"/>
</dbReference>
<comment type="similarity">
    <text evidence="2 9">Belongs to the glycosyl hydrolase 10 (cellulase F) family.</text>
</comment>
<comment type="caution">
    <text evidence="11">The sequence shown here is derived from an EMBL/GenBank/DDBJ whole genome shotgun (WGS) entry which is preliminary data.</text>
</comment>
<dbReference type="InterPro" id="IPR001000">
    <property type="entry name" value="GH10_dom"/>
</dbReference>
<dbReference type="InterPro" id="IPR017853">
    <property type="entry name" value="GH"/>
</dbReference>
<evidence type="ECO:0000256" key="7">
    <source>
        <dbReference type="ARBA" id="ARBA00023295"/>
    </source>
</evidence>
<evidence type="ECO:0000256" key="3">
    <source>
        <dbReference type="ARBA" id="ARBA00022651"/>
    </source>
</evidence>
<dbReference type="EC" id="3.2.1.8" evidence="9"/>
<proteinExistence type="inferred from homology"/>
<evidence type="ECO:0000256" key="9">
    <source>
        <dbReference type="RuleBase" id="RU361174"/>
    </source>
</evidence>
<dbReference type="GO" id="GO:0031176">
    <property type="term" value="F:endo-1,4-beta-xylanase activity"/>
    <property type="evidence" value="ECO:0007669"/>
    <property type="project" value="UniProtKB-EC"/>
</dbReference>